<sequence length="338" mass="37450">MKGKTEVTFIEVLLLLLLFCLHAASGIPFDVKQETGNPQSLDSTFPSLSSTTVSLEKITRDNPSDSISKRVLGPEIFYFRERMYVVCGPPSEVYSAELPIGSGYERVPIDEVHIWPVEFPSRQAAEHYIEKRQTGCTKCRCRKNGVMIPAPNAHQILVPVIGEHLVNEYKDSCPDDDAVNTCINVYHCYCFATLNAGYHNRKATKATNQEIIDALNQISPLVKLANPNWGYRRSKSSSVALRWDPDFLGPVSNNHRRLAPGTKEPYYLEGPGLGGIANWAWLQKLQGLKGIGGLELKKRESDGATDIDKTCSTDGDAQDGHKDICAVEGERKNDGNNL</sequence>
<feature type="compositionally biased region" description="Basic and acidic residues" evidence="1">
    <location>
        <begin position="302"/>
        <end position="311"/>
    </location>
</feature>
<organism evidence="3 4">
    <name type="scientific">Orbilia ellipsospora</name>
    <dbReference type="NCBI Taxonomy" id="2528407"/>
    <lineage>
        <taxon>Eukaryota</taxon>
        <taxon>Fungi</taxon>
        <taxon>Dikarya</taxon>
        <taxon>Ascomycota</taxon>
        <taxon>Pezizomycotina</taxon>
        <taxon>Orbiliomycetes</taxon>
        <taxon>Orbiliales</taxon>
        <taxon>Orbiliaceae</taxon>
        <taxon>Orbilia</taxon>
    </lineage>
</organism>
<keyword evidence="2" id="KW-0732">Signal</keyword>
<reference evidence="3 4" key="1">
    <citation type="submission" date="2019-10" db="EMBL/GenBank/DDBJ databases">
        <authorList>
            <person name="Palmer J.M."/>
        </authorList>
    </citation>
    <scope>NUCLEOTIDE SEQUENCE [LARGE SCALE GENOMIC DNA]</scope>
    <source>
        <strain evidence="3 4">TWF694</strain>
    </source>
</reference>
<dbReference type="EMBL" id="JAVHJO010000003">
    <property type="protein sequence ID" value="KAK6541604.1"/>
    <property type="molecule type" value="Genomic_DNA"/>
</dbReference>
<dbReference type="Proteomes" id="UP001365542">
    <property type="component" value="Unassembled WGS sequence"/>
</dbReference>
<gene>
    <name evidence="3" type="ORF">TWF694_007404</name>
</gene>
<protein>
    <submittedName>
        <fullName evidence="3">Uncharacterized protein</fullName>
    </submittedName>
</protein>
<evidence type="ECO:0000313" key="4">
    <source>
        <dbReference type="Proteomes" id="UP001365542"/>
    </source>
</evidence>
<dbReference type="AlphaFoldDB" id="A0AAV9XKA0"/>
<keyword evidence="4" id="KW-1185">Reference proteome</keyword>
<name>A0AAV9XKA0_9PEZI</name>
<feature type="chain" id="PRO_5043709938" evidence="2">
    <location>
        <begin position="27"/>
        <end position="338"/>
    </location>
</feature>
<feature type="signal peptide" evidence="2">
    <location>
        <begin position="1"/>
        <end position="26"/>
    </location>
</feature>
<evidence type="ECO:0000256" key="2">
    <source>
        <dbReference type="SAM" id="SignalP"/>
    </source>
</evidence>
<feature type="region of interest" description="Disordered" evidence="1">
    <location>
        <begin position="302"/>
        <end position="338"/>
    </location>
</feature>
<evidence type="ECO:0000256" key="1">
    <source>
        <dbReference type="SAM" id="MobiDB-lite"/>
    </source>
</evidence>
<proteinExistence type="predicted"/>
<evidence type="ECO:0000313" key="3">
    <source>
        <dbReference type="EMBL" id="KAK6541604.1"/>
    </source>
</evidence>
<comment type="caution">
    <text evidence="3">The sequence shown here is derived from an EMBL/GenBank/DDBJ whole genome shotgun (WGS) entry which is preliminary data.</text>
</comment>
<feature type="compositionally biased region" description="Basic and acidic residues" evidence="1">
    <location>
        <begin position="318"/>
        <end position="338"/>
    </location>
</feature>
<accession>A0AAV9XKA0</accession>